<dbReference type="Gene3D" id="2.40.50.1020">
    <property type="entry name" value="LytTr DNA-binding domain"/>
    <property type="match status" value="1"/>
</dbReference>
<dbReference type="InterPro" id="IPR029016">
    <property type="entry name" value="GAF-like_dom_sf"/>
</dbReference>
<evidence type="ECO:0000259" key="2">
    <source>
        <dbReference type="PROSITE" id="PS50930"/>
    </source>
</evidence>
<feature type="compositionally biased region" description="Polar residues" evidence="1">
    <location>
        <begin position="13"/>
        <end position="23"/>
    </location>
</feature>
<dbReference type="PANTHER" id="PTHR37299:SF1">
    <property type="entry name" value="STAGE 0 SPORULATION PROTEIN A HOMOLOG"/>
    <property type="match status" value="1"/>
</dbReference>
<evidence type="ECO:0000313" key="4">
    <source>
        <dbReference type="Proteomes" id="UP001180845"/>
    </source>
</evidence>
<dbReference type="PANTHER" id="PTHR37299">
    <property type="entry name" value="TRANSCRIPTIONAL REGULATOR-RELATED"/>
    <property type="match status" value="1"/>
</dbReference>
<sequence>MTGRVPSLDIVSSRPSSGGDSLAATSSQVARAWESFATGEDIEQGVRPEILASWYRCRDQYEVDPTLHVAPDAPGYNDHRLDNDVIFAKLGGLGALAGREIEFDGGVVAVTDGAGRVLGSWGDPSARKRAESANMAPWSSWSEQCTGTNGMGTSFEISGPVTVTGPEHWCEGFHQWACAGISIRDVVTGLPVAAINISRWNTPMSERVPEWLTQAAASVEQEIYRRALSESRSVLTEFNAEAAQDSAAVMAIDRGGNVVAANHAAASLLRLTNDSPVVAGVIEPANRWQPDIPEFVEVVRWAISRAVERPHWSGYARLAVCPDENPIPVTLRPIVDANHVVGMFCAFGLQEGEHYENTAQSAAISLPRRVIGIRSERLVLLAPSEIRYAEADRNIVWLGTDRGRIQAATRGLDNVEKLLTPHGFRRVHRRFVANLRRVAELERGVKGELVLITDPRSHELVPVSRRHAPEIRRLFGL</sequence>
<dbReference type="Pfam" id="PF04397">
    <property type="entry name" value="LytTR"/>
    <property type="match status" value="1"/>
</dbReference>
<dbReference type="Gene3D" id="3.30.450.40">
    <property type="match status" value="1"/>
</dbReference>
<dbReference type="Proteomes" id="UP001180845">
    <property type="component" value="Unassembled WGS sequence"/>
</dbReference>
<comment type="caution">
    <text evidence="3">The sequence shown here is derived from an EMBL/GenBank/DDBJ whole genome shotgun (WGS) entry which is preliminary data.</text>
</comment>
<protein>
    <submittedName>
        <fullName evidence="3">PAS domain-containing protein</fullName>
    </submittedName>
</protein>
<dbReference type="EMBL" id="JAVDXW010000002">
    <property type="protein sequence ID" value="MDR7304557.1"/>
    <property type="molecule type" value="Genomic_DNA"/>
</dbReference>
<evidence type="ECO:0000313" key="3">
    <source>
        <dbReference type="EMBL" id="MDR7304557.1"/>
    </source>
</evidence>
<organism evidence="3 4">
    <name type="scientific">Haloactinomyces albus</name>
    <dbReference type="NCBI Taxonomy" id="1352928"/>
    <lineage>
        <taxon>Bacteria</taxon>
        <taxon>Bacillati</taxon>
        <taxon>Actinomycetota</taxon>
        <taxon>Actinomycetes</taxon>
        <taxon>Actinopolysporales</taxon>
        <taxon>Actinopolysporaceae</taxon>
        <taxon>Haloactinomyces</taxon>
    </lineage>
</organism>
<name>A0AAE4CQX5_9ACTN</name>
<accession>A0AAE4CQX5</accession>
<dbReference type="RefSeq" id="WP_310278808.1">
    <property type="nucleotide sequence ID" value="NZ_JAVDXW010000002.1"/>
</dbReference>
<dbReference type="InterPro" id="IPR007492">
    <property type="entry name" value="LytTR_DNA-bd_dom"/>
</dbReference>
<keyword evidence="4" id="KW-1185">Reference proteome</keyword>
<dbReference type="GO" id="GO:0000156">
    <property type="term" value="F:phosphorelay response regulator activity"/>
    <property type="evidence" value="ECO:0007669"/>
    <property type="project" value="InterPro"/>
</dbReference>
<gene>
    <name evidence="3" type="ORF">JOF55_004801</name>
</gene>
<feature type="domain" description="HTH LytTR-type" evidence="2">
    <location>
        <begin position="371"/>
        <end position="477"/>
    </location>
</feature>
<proteinExistence type="predicted"/>
<reference evidence="3" key="1">
    <citation type="submission" date="2023-07" db="EMBL/GenBank/DDBJ databases">
        <title>Sequencing the genomes of 1000 actinobacteria strains.</title>
        <authorList>
            <person name="Klenk H.-P."/>
        </authorList>
    </citation>
    <scope>NUCLEOTIDE SEQUENCE</scope>
    <source>
        <strain evidence="3">DSM 45977</strain>
    </source>
</reference>
<evidence type="ECO:0000256" key="1">
    <source>
        <dbReference type="SAM" id="MobiDB-lite"/>
    </source>
</evidence>
<dbReference type="PROSITE" id="PS50930">
    <property type="entry name" value="HTH_LYTTR"/>
    <property type="match status" value="1"/>
</dbReference>
<feature type="region of interest" description="Disordered" evidence="1">
    <location>
        <begin position="1"/>
        <end position="23"/>
    </location>
</feature>
<dbReference type="SMART" id="SM00850">
    <property type="entry name" value="LytTR"/>
    <property type="match status" value="1"/>
</dbReference>
<dbReference type="AlphaFoldDB" id="A0AAE4CQX5"/>
<dbReference type="GO" id="GO:0003677">
    <property type="term" value="F:DNA binding"/>
    <property type="evidence" value="ECO:0007669"/>
    <property type="project" value="InterPro"/>
</dbReference>
<dbReference type="InterPro" id="IPR046947">
    <property type="entry name" value="LytR-like"/>
</dbReference>